<dbReference type="RefSeq" id="WP_220578254.1">
    <property type="nucleotide sequence ID" value="NZ_RKLT01000001.1"/>
</dbReference>
<dbReference type="AlphaFoldDB" id="A0AAW4P6C8"/>
<reference evidence="2 3" key="1">
    <citation type="submission" date="2021-06" db="EMBL/GenBank/DDBJ databases">
        <title>Halomicroarcula sp. a new haloarchaeum isolated from saline soil.</title>
        <authorList>
            <person name="Duran-Viseras A."/>
            <person name="Sanchez-Porro C."/>
            <person name="Ventosa A."/>
        </authorList>
    </citation>
    <scope>NUCLEOTIDE SEQUENCE [LARGE SCALE GENOMIC DNA]</scope>
    <source>
        <strain evidence="2 3">F27</strain>
    </source>
</reference>
<comment type="caution">
    <text evidence="2">The sequence shown here is derived from an EMBL/GenBank/DDBJ whole genome shotgun (WGS) entry which is preliminary data.</text>
</comment>
<dbReference type="Proteomes" id="UP001430455">
    <property type="component" value="Unassembled WGS sequence"/>
</dbReference>
<dbReference type="EMBL" id="RKLT01000001">
    <property type="protein sequence ID" value="MBX0293541.1"/>
    <property type="molecule type" value="Genomic_DNA"/>
</dbReference>
<evidence type="ECO:0000313" key="2">
    <source>
        <dbReference type="EMBL" id="MBX0293541.1"/>
    </source>
</evidence>
<organism evidence="2 3">
    <name type="scientific">Haloarcula nitratireducens</name>
    <dbReference type="NCBI Taxonomy" id="2487749"/>
    <lineage>
        <taxon>Archaea</taxon>
        <taxon>Methanobacteriati</taxon>
        <taxon>Methanobacteriota</taxon>
        <taxon>Stenosarchaea group</taxon>
        <taxon>Halobacteria</taxon>
        <taxon>Halobacteriales</taxon>
        <taxon>Haloarculaceae</taxon>
        <taxon>Haloarcula</taxon>
    </lineage>
</organism>
<evidence type="ECO:0000259" key="1">
    <source>
        <dbReference type="Pfam" id="PF18545"/>
    </source>
</evidence>
<proteinExistence type="predicted"/>
<sequence>MSAHERLSDAVFEAVAAREGVDPTDLPEPVFPQIDPDALDNLFRRGTGRVAFRYLDYEVTVSSSGDVSIETLGDR</sequence>
<dbReference type="InterPro" id="IPR040624">
    <property type="entry name" value="HalOD1"/>
</dbReference>
<evidence type="ECO:0000313" key="3">
    <source>
        <dbReference type="Proteomes" id="UP001430455"/>
    </source>
</evidence>
<feature type="domain" description="Halobacterial output" evidence="1">
    <location>
        <begin position="4"/>
        <end position="70"/>
    </location>
</feature>
<protein>
    <recommendedName>
        <fullName evidence="1">Halobacterial output domain-containing protein</fullName>
    </recommendedName>
</protein>
<dbReference type="Pfam" id="PF18545">
    <property type="entry name" value="HalOD1"/>
    <property type="match status" value="1"/>
</dbReference>
<gene>
    <name evidence="2" type="ORF">EGH23_01445</name>
</gene>
<accession>A0AAW4P6C8</accession>
<keyword evidence="3" id="KW-1185">Reference proteome</keyword>
<name>A0AAW4P6C8_9EURY</name>